<evidence type="ECO:0000256" key="11">
    <source>
        <dbReference type="ARBA" id="ARBA00073645"/>
    </source>
</evidence>
<feature type="transmembrane region" description="Helical" evidence="12">
    <location>
        <begin position="191"/>
        <end position="213"/>
    </location>
</feature>
<evidence type="ECO:0000256" key="10">
    <source>
        <dbReference type="ARBA" id="ARBA00062718"/>
    </source>
</evidence>
<dbReference type="CDD" id="cd06261">
    <property type="entry name" value="TM_PBP2"/>
    <property type="match status" value="1"/>
</dbReference>
<evidence type="ECO:0000256" key="8">
    <source>
        <dbReference type="ARBA" id="ARBA00023136"/>
    </source>
</evidence>
<dbReference type="InterPro" id="IPR043429">
    <property type="entry name" value="ArtM/GltK/GlnP/TcyL/YhdX-like"/>
</dbReference>
<dbReference type="PANTHER" id="PTHR30614">
    <property type="entry name" value="MEMBRANE COMPONENT OF AMINO ACID ABC TRANSPORTER"/>
    <property type="match status" value="1"/>
</dbReference>
<keyword evidence="8 12" id="KW-0472">Membrane</keyword>
<dbReference type="InterPro" id="IPR000515">
    <property type="entry name" value="MetI-like"/>
</dbReference>
<gene>
    <name evidence="14" type="ORF">C6569_04525</name>
</gene>
<comment type="subcellular location">
    <subcellularLocation>
        <location evidence="1">Cell inner membrane</location>
        <topology evidence="1">Multi-pass membrane protein</topology>
    </subcellularLocation>
    <subcellularLocation>
        <location evidence="12">Cell membrane</location>
        <topology evidence="12">Multi-pass membrane protein</topology>
    </subcellularLocation>
</comment>
<dbReference type="PROSITE" id="PS50928">
    <property type="entry name" value="ABC_TM1"/>
    <property type="match status" value="1"/>
</dbReference>
<evidence type="ECO:0000256" key="3">
    <source>
        <dbReference type="ARBA" id="ARBA00022448"/>
    </source>
</evidence>
<accession>A0A2S0N8C8</accession>
<evidence type="ECO:0000256" key="9">
    <source>
        <dbReference type="ARBA" id="ARBA00060298"/>
    </source>
</evidence>
<feature type="transmembrane region" description="Helical" evidence="12">
    <location>
        <begin position="147"/>
        <end position="171"/>
    </location>
</feature>
<organism evidence="14 15">
    <name type="scientific">Phreatobacter cathodiphilus</name>
    <dbReference type="NCBI Taxonomy" id="1868589"/>
    <lineage>
        <taxon>Bacteria</taxon>
        <taxon>Pseudomonadati</taxon>
        <taxon>Pseudomonadota</taxon>
        <taxon>Alphaproteobacteria</taxon>
        <taxon>Hyphomicrobiales</taxon>
        <taxon>Phreatobacteraceae</taxon>
        <taxon>Phreatobacter</taxon>
    </lineage>
</organism>
<evidence type="ECO:0000256" key="5">
    <source>
        <dbReference type="ARBA" id="ARBA00022692"/>
    </source>
</evidence>
<comment type="similarity">
    <text evidence="2">Belongs to the binding-protein-dependent transport system permease family. HisMQ subfamily.</text>
</comment>
<evidence type="ECO:0000259" key="13">
    <source>
        <dbReference type="PROSITE" id="PS50928"/>
    </source>
</evidence>
<dbReference type="InterPro" id="IPR010065">
    <property type="entry name" value="AA_ABC_transptr_permease_3TM"/>
</dbReference>
<evidence type="ECO:0000256" key="6">
    <source>
        <dbReference type="ARBA" id="ARBA00022970"/>
    </source>
</evidence>
<dbReference type="GO" id="GO:0043190">
    <property type="term" value="C:ATP-binding cassette (ABC) transporter complex"/>
    <property type="evidence" value="ECO:0007669"/>
    <property type="project" value="InterPro"/>
</dbReference>
<dbReference type="SUPFAM" id="SSF161098">
    <property type="entry name" value="MetI-like"/>
    <property type="match status" value="1"/>
</dbReference>
<dbReference type="EMBL" id="CP027668">
    <property type="protein sequence ID" value="AVO44385.1"/>
    <property type="molecule type" value="Genomic_DNA"/>
</dbReference>
<dbReference type="GO" id="GO:0006865">
    <property type="term" value="P:amino acid transport"/>
    <property type="evidence" value="ECO:0007669"/>
    <property type="project" value="UniProtKB-KW"/>
</dbReference>
<comment type="subunit">
    <text evidence="10">The complex is composed of two ATP-binding proteins (GltL), two transmembrane proteins (GltJ and GltK) and a solute-binding protein (GltI).</text>
</comment>
<dbReference type="Gene3D" id="1.10.3720.10">
    <property type="entry name" value="MetI-like"/>
    <property type="match status" value="1"/>
</dbReference>
<dbReference type="NCBIfam" id="TIGR01726">
    <property type="entry name" value="HEQRo_perm_3TM"/>
    <property type="match status" value="1"/>
</dbReference>
<dbReference type="Pfam" id="PF00528">
    <property type="entry name" value="BPD_transp_1"/>
    <property type="match status" value="1"/>
</dbReference>
<dbReference type="InterPro" id="IPR035906">
    <property type="entry name" value="MetI-like_sf"/>
</dbReference>
<sequence>MIFDAPDLIWTYLISERFYHAALMTLLISICSLVGGMVVGLVLALMQEAKWAPPRMLAVGYLWLFRGTPVLFQLIFVFNVLPSFGFVLSGFACAILALSLNEGAYMAEIMRSGIRTVGAGQRNAARALGMPEWQVMRWIILPQALRVIIPPIGNQFIGMLKLSALVSVIAVEELLLVANQTASSNFRYLEALAAAGIYYLAMTTVFMLLQSLIERALRRRGRSGTRGGLTQRMLSATADLGRVR</sequence>
<dbReference type="AlphaFoldDB" id="A0A2S0N8C8"/>
<evidence type="ECO:0000256" key="7">
    <source>
        <dbReference type="ARBA" id="ARBA00022989"/>
    </source>
</evidence>
<keyword evidence="3 12" id="KW-0813">Transport</keyword>
<evidence type="ECO:0000256" key="12">
    <source>
        <dbReference type="RuleBase" id="RU363032"/>
    </source>
</evidence>
<evidence type="ECO:0000313" key="15">
    <source>
        <dbReference type="Proteomes" id="UP000237889"/>
    </source>
</evidence>
<dbReference type="Proteomes" id="UP000237889">
    <property type="component" value="Chromosome"/>
</dbReference>
<evidence type="ECO:0000256" key="1">
    <source>
        <dbReference type="ARBA" id="ARBA00004429"/>
    </source>
</evidence>
<name>A0A2S0N8C8_9HYPH</name>
<comment type="function">
    <text evidence="9">Part of the ABC transporter complex GltIJKL involved in glutamate and aspartate uptake. Probably responsible for the translocation of the substrate across the membrane.</text>
</comment>
<keyword evidence="7 12" id="KW-1133">Transmembrane helix</keyword>
<keyword evidence="5 12" id="KW-0812">Transmembrane</keyword>
<protein>
    <recommendedName>
        <fullName evidence="11">Glutamate/aspartate import permease protein GltK</fullName>
    </recommendedName>
</protein>
<evidence type="ECO:0000256" key="4">
    <source>
        <dbReference type="ARBA" id="ARBA00022475"/>
    </source>
</evidence>
<feature type="transmembrane region" description="Helical" evidence="12">
    <location>
        <begin position="58"/>
        <end position="78"/>
    </location>
</feature>
<proteinExistence type="inferred from homology"/>
<dbReference type="RefSeq" id="WP_106747715.1">
    <property type="nucleotide sequence ID" value="NZ_CP027668.1"/>
</dbReference>
<feature type="transmembrane region" description="Helical" evidence="12">
    <location>
        <begin position="20"/>
        <end position="46"/>
    </location>
</feature>
<evidence type="ECO:0000313" key="14">
    <source>
        <dbReference type="EMBL" id="AVO44385.1"/>
    </source>
</evidence>
<keyword evidence="15" id="KW-1185">Reference proteome</keyword>
<keyword evidence="4" id="KW-1003">Cell membrane</keyword>
<feature type="domain" description="ABC transmembrane type-1" evidence="13">
    <location>
        <begin position="22"/>
        <end position="210"/>
    </location>
</feature>
<dbReference type="OrthoDB" id="7341446at2"/>
<dbReference type="FunFam" id="1.10.3720.10:FF:000006">
    <property type="entry name" value="Glutamate/aspartate ABC transporter, permease protein GltK"/>
    <property type="match status" value="1"/>
</dbReference>
<dbReference type="PANTHER" id="PTHR30614:SF0">
    <property type="entry name" value="L-CYSTINE TRANSPORT SYSTEM PERMEASE PROTEIN TCYL"/>
    <property type="match status" value="1"/>
</dbReference>
<keyword evidence="6" id="KW-0029">Amino-acid transport</keyword>
<dbReference type="GO" id="GO:0022857">
    <property type="term" value="F:transmembrane transporter activity"/>
    <property type="evidence" value="ECO:0007669"/>
    <property type="project" value="InterPro"/>
</dbReference>
<dbReference type="KEGG" id="phr:C6569_04525"/>
<reference evidence="14 15" key="1">
    <citation type="submission" date="2018-03" db="EMBL/GenBank/DDBJ databases">
        <title>Genome sequencing of Phreatobacter sp.</title>
        <authorList>
            <person name="Kim S.-J."/>
            <person name="Heo J."/>
            <person name="Kwon S.-W."/>
        </authorList>
    </citation>
    <scope>NUCLEOTIDE SEQUENCE [LARGE SCALE GENOMIC DNA]</scope>
    <source>
        <strain evidence="14 15">S-12</strain>
    </source>
</reference>
<evidence type="ECO:0000256" key="2">
    <source>
        <dbReference type="ARBA" id="ARBA00010072"/>
    </source>
</evidence>
<feature type="transmembrane region" description="Helical" evidence="12">
    <location>
        <begin position="84"/>
        <end position="105"/>
    </location>
</feature>